<sequence length="114" mass="12237">PSSGSDETLPHKAVILLSGTSHVQGKVQPSNATGLQRRNVSPQHSSSLASRTELQKGTEAVLSPRSSPKRCAVVPPKPQSPGESVMSYYTHVNTLSAVRMYLKQYVSSSCFNIV</sequence>
<accession>A0ABV0VR36</accession>
<feature type="non-terminal residue" evidence="2">
    <location>
        <position position="1"/>
    </location>
</feature>
<comment type="caution">
    <text evidence="2">The sequence shown here is derived from an EMBL/GenBank/DDBJ whole genome shotgun (WGS) entry which is preliminary data.</text>
</comment>
<feature type="region of interest" description="Disordered" evidence="1">
    <location>
        <begin position="20"/>
        <end position="84"/>
    </location>
</feature>
<feature type="compositionally biased region" description="Polar residues" evidence="1">
    <location>
        <begin position="20"/>
        <end position="52"/>
    </location>
</feature>
<evidence type="ECO:0000256" key="1">
    <source>
        <dbReference type="SAM" id="MobiDB-lite"/>
    </source>
</evidence>
<evidence type="ECO:0000313" key="2">
    <source>
        <dbReference type="EMBL" id="MEQ2259484.1"/>
    </source>
</evidence>
<gene>
    <name evidence="2" type="ORF">XENORESO_012576</name>
</gene>
<organism evidence="2 3">
    <name type="scientific">Xenotaenia resolanae</name>
    <dbReference type="NCBI Taxonomy" id="208358"/>
    <lineage>
        <taxon>Eukaryota</taxon>
        <taxon>Metazoa</taxon>
        <taxon>Chordata</taxon>
        <taxon>Craniata</taxon>
        <taxon>Vertebrata</taxon>
        <taxon>Euteleostomi</taxon>
        <taxon>Actinopterygii</taxon>
        <taxon>Neopterygii</taxon>
        <taxon>Teleostei</taxon>
        <taxon>Neoteleostei</taxon>
        <taxon>Acanthomorphata</taxon>
        <taxon>Ovalentaria</taxon>
        <taxon>Atherinomorphae</taxon>
        <taxon>Cyprinodontiformes</taxon>
        <taxon>Goodeidae</taxon>
        <taxon>Xenotaenia</taxon>
    </lineage>
</organism>
<dbReference type="Proteomes" id="UP001444071">
    <property type="component" value="Unassembled WGS sequence"/>
</dbReference>
<dbReference type="EMBL" id="JAHRIM010003902">
    <property type="protein sequence ID" value="MEQ2259484.1"/>
    <property type="molecule type" value="Genomic_DNA"/>
</dbReference>
<keyword evidence="3" id="KW-1185">Reference proteome</keyword>
<protein>
    <submittedName>
        <fullName evidence="2">Uncharacterized protein</fullName>
    </submittedName>
</protein>
<name>A0ABV0VR36_9TELE</name>
<reference evidence="2 3" key="1">
    <citation type="submission" date="2021-06" db="EMBL/GenBank/DDBJ databases">
        <authorList>
            <person name="Palmer J.M."/>
        </authorList>
    </citation>
    <scope>NUCLEOTIDE SEQUENCE [LARGE SCALE GENOMIC DNA]</scope>
    <source>
        <strain evidence="2 3">XR_2019</strain>
        <tissue evidence="2">Muscle</tissue>
    </source>
</reference>
<evidence type="ECO:0000313" key="3">
    <source>
        <dbReference type="Proteomes" id="UP001444071"/>
    </source>
</evidence>
<proteinExistence type="predicted"/>